<feature type="region of interest" description="Disordered" evidence="3">
    <location>
        <begin position="3214"/>
        <end position="3277"/>
    </location>
</feature>
<feature type="compositionally biased region" description="Acidic residues" evidence="3">
    <location>
        <begin position="1710"/>
        <end position="1719"/>
    </location>
</feature>
<feature type="region of interest" description="Disordered" evidence="3">
    <location>
        <begin position="2476"/>
        <end position="2539"/>
    </location>
</feature>
<evidence type="ECO:0000313" key="7">
    <source>
        <dbReference type="Proteomes" id="UP000306102"/>
    </source>
</evidence>
<feature type="compositionally biased region" description="Basic and acidic residues" evidence="3">
    <location>
        <begin position="4263"/>
        <end position="4276"/>
    </location>
</feature>
<feature type="compositionally biased region" description="Acidic residues" evidence="3">
    <location>
        <begin position="1382"/>
        <end position="1391"/>
    </location>
</feature>
<feature type="compositionally biased region" description="Acidic residues" evidence="3">
    <location>
        <begin position="3760"/>
        <end position="3769"/>
    </location>
</feature>
<dbReference type="PROSITE" id="PS50090">
    <property type="entry name" value="MYB_LIKE"/>
    <property type="match status" value="2"/>
</dbReference>
<feature type="compositionally biased region" description="Acidic residues" evidence="3">
    <location>
        <begin position="890"/>
        <end position="899"/>
    </location>
</feature>
<feature type="region of interest" description="Disordered" evidence="3">
    <location>
        <begin position="754"/>
        <end position="817"/>
    </location>
</feature>
<feature type="region of interest" description="Disordered" evidence="3">
    <location>
        <begin position="2148"/>
        <end position="2211"/>
    </location>
</feature>
<feature type="compositionally biased region" description="Acidic residues" evidence="3">
    <location>
        <begin position="2612"/>
        <end position="2621"/>
    </location>
</feature>
<dbReference type="InterPro" id="IPR001005">
    <property type="entry name" value="SANT/Myb"/>
</dbReference>
<proteinExistence type="predicted"/>
<feature type="compositionally biased region" description="Acidic residues" evidence="3">
    <location>
        <begin position="1792"/>
        <end position="1801"/>
    </location>
</feature>
<keyword evidence="7" id="KW-1185">Reference proteome</keyword>
<feature type="compositionally biased region" description="Basic and acidic residues" evidence="3">
    <location>
        <begin position="4186"/>
        <end position="4198"/>
    </location>
</feature>
<dbReference type="PANTHER" id="PTHR47430">
    <property type="entry name" value="GB|AAC33480.1"/>
    <property type="match status" value="1"/>
</dbReference>
<feature type="compositionally biased region" description="Acidic residues" evidence="3">
    <location>
        <begin position="2202"/>
        <end position="2211"/>
    </location>
</feature>
<feature type="region of interest" description="Disordered" evidence="3">
    <location>
        <begin position="1902"/>
        <end position="1965"/>
    </location>
</feature>
<feature type="region of interest" description="Disordered" evidence="3">
    <location>
        <begin position="1246"/>
        <end position="1309"/>
    </location>
</feature>
<feature type="compositionally biased region" description="Acidic residues" evidence="3">
    <location>
        <begin position="2448"/>
        <end position="2457"/>
    </location>
</feature>
<feature type="region of interest" description="Disordered" evidence="3">
    <location>
        <begin position="177"/>
        <end position="243"/>
    </location>
</feature>
<feature type="region of interest" description="Disordered" evidence="3">
    <location>
        <begin position="2230"/>
        <end position="2293"/>
    </location>
</feature>
<feature type="compositionally biased region" description="Acidic residues" evidence="3">
    <location>
        <begin position="3596"/>
        <end position="3605"/>
    </location>
</feature>
<dbReference type="InterPro" id="IPR009057">
    <property type="entry name" value="Homeodomain-like_sf"/>
</dbReference>
<feature type="region of interest" description="Disordered" evidence="3">
    <location>
        <begin position="2722"/>
        <end position="2785"/>
    </location>
</feature>
<protein>
    <submittedName>
        <fullName evidence="6">Uncharacterized protein</fullName>
    </submittedName>
</protein>
<feature type="region of interest" description="Disordered" evidence="3">
    <location>
        <begin position="2968"/>
        <end position="3031"/>
    </location>
</feature>
<feature type="region of interest" description="Disordered" evidence="3">
    <location>
        <begin position="3378"/>
        <end position="3441"/>
    </location>
</feature>
<feature type="compositionally biased region" description="Acidic residues" evidence="3">
    <location>
        <begin position="972"/>
        <end position="981"/>
    </location>
</feature>
<feature type="compositionally biased region" description="Basic and acidic residues" evidence="3">
    <location>
        <begin position="3896"/>
        <end position="3908"/>
    </location>
</feature>
<feature type="compositionally biased region" description="Acidic residues" evidence="3">
    <location>
        <begin position="2366"/>
        <end position="2375"/>
    </location>
</feature>
<feature type="compositionally biased region" description="Acidic residues" evidence="3">
    <location>
        <begin position="2694"/>
        <end position="2703"/>
    </location>
</feature>
<feature type="domain" description="HTH myb-type" evidence="5">
    <location>
        <begin position="4351"/>
        <end position="4398"/>
    </location>
</feature>
<accession>A0A4S4CVM8</accession>
<feature type="region of interest" description="Disordered" evidence="3">
    <location>
        <begin position="1328"/>
        <end position="1391"/>
    </location>
</feature>
<dbReference type="CDD" id="cd00167">
    <property type="entry name" value="SANT"/>
    <property type="match status" value="1"/>
</dbReference>
<dbReference type="InterPro" id="IPR017930">
    <property type="entry name" value="Myb_dom"/>
</dbReference>
<feature type="region of interest" description="Disordered" evidence="3">
    <location>
        <begin position="1000"/>
        <end position="1063"/>
    </location>
</feature>
<feature type="compositionally biased region" description="Acidic residues" evidence="3">
    <location>
        <begin position="2120"/>
        <end position="2129"/>
    </location>
</feature>
<feature type="compositionally biased region" description="Basic residues" evidence="3">
    <location>
        <begin position="4056"/>
        <end position="4066"/>
    </location>
</feature>
<feature type="compositionally biased region" description="Acidic residues" evidence="3">
    <location>
        <begin position="2284"/>
        <end position="2293"/>
    </location>
</feature>
<feature type="compositionally biased region" description="Acidic residues" evidence="3">
    <location>
        <begin position="1628"/>
        <end position="1637"/>
    </location>
</feature>
<feature type="compositionally biased region" description="Acidic residues" evidence="3">
    <location>
        <begin position="1956"/>
        <end position="1965"/>
    </location>
</feature>
<feature type="compositionally biased region" description="Basic and acidic residues" evidence="3">
    <location>
        <begin position="4211"/>
        <end position="4223"/>
    </location>
</feature>
<evidence type="ECO:0000259" key="4">
    <source>
        <dbReference type="PROSITE" id="PS50090"/>
    </source>
</evidence>
<organism evidence="6 7">
    <name type="scientific">Camellia sinensis var. sinensis</name>
    <name type="common">China tea</name>
    <dbReference type="NCBI Taxonomy" id="542762"/>
    <lineage>
        <taxon>Eukaryota</taxon>
        <taxon>Viridiplantae</taxon>
        <taxon>Streptophyta</taxon>
        <taxon>Embryophyta</taxon>
        <taxon>Tracheophyta</taxon>
        <taxon>Spermatophyta</taxon>
        <taxon>Magnoliopsida</taxon>
        <taxon>eudicotyledons</taxon>
        <taxon>Gunneridae</taxon>
        <taxon>Pentapetalae</taxon>
        <taxon>asterids</taxon>
        <taxon>Ericales</taxon>
        <taxon>Theaceae</taxon>
        <taxon>Camellia</taxon>
    </lineage>
</organism>
<feature type="domain" description="Myb-like" evidence="4">
    <location>
        <begin position="4395"/>
        <end position="4463"/>
    </location>
</feature>
<dbReference type="STRING" id="542762.A0A4S4CVM8"/>
<feature type="region of interest" description="Disordered" evidence="3">
    <location>
        <begin position="3624"/>
        <end position="3687"/>
    </location>
</feature>
<feature type="compositionally biased region" description="Basic and acidic residues" evidence="3">
    <location>
        <begin position="4125"/>
        <end position="4159"/>
    </location>
</feature>
<feature type="compositionally biased region" description="Acidic residues" evidence="3">
    <location>
        <begin position="2940"/>
        <end position="2949"/>
    </location>
</feature>
<feature type="compositionally biased region" description="Basic residues" evidence="3">
    <location>
        <begin position="4007"/>
        <end position="4016"/>
    </location>
</feature>
<evidence type="ECO:0000256" key="1">
    <source>
        <dbReference type="ARBA" id="ARBA00004123"/>
    </source>
</evidence>
<feature type="compositionally biased region" description="Basic and acidic residues" evidence="3">
    <location>
        <begin position="4031"/>
        <end position="4055"/>
    </location>
</feature>
<feature type="region of interest" description="Disordered" evidence="3">
    <location>
        <begin position="3788"/>
        <end position="3848"/>
    </location>
</feature>
<feature type="region of interest" description="Disordered" evidence="3">
    <location>
        <begin position="590"/>
        <end position="653"/>
    </location>
</feature>
<feature type="region of interest" description="Disordered" evidence="3">
    <location>
        <begin position="1082"/>
        <end position="1145"/>
    </location>
</feature>
<feature type="compositionally biased region" description="Acidic residues" evidence="3">
    <location>
        <begin position="2530"/>
        <end position="2539"/>
    </location>
</feature>
<feature type="region of interest" description="Disordered" evidence="3">
    <location>
        <begin position="262"/>
        <end position="325"/>
    </location>
</feature>
<feature type="compositionally biased region" description="Acidic residues" evidence="3">
    <location>
        <begin position="3104"/>
        <end position="3113"/>
    </location>
</feature>
<feature type="compositionally biased region" description="Acidic residues" evidence="3">
    <location>
        <begin position="1546"/>
        <end position="1555"/>
    </location>
</feature>
<gene>
    <name evidence="6" type="ORF">TEA_002029</name>
</gene>
<feature type="compositionally biased region" description="Acidic residues" evidence="3">
    <location>
        <begin position="1136"/>
        <end position="1145"/>
    </location>
</feature>
<dbReference type="SUPFAM" id="SSF46689">
    <property type="entry name" value="Homeodomain-like"/>
    <property type="match status" value="1"/>
</dbReference>
<feature type="region of interest" description="Disordered" evidence="3">
    <location>
        <begin position="2558"/>
        <end position="2621"/>
    </location>
</feature>
<feature type="region of interest" description="Disordered" evidence="3">
    <location>
        <begin position="1410"/>
        <end position="1473"/>
    </location>
</feature>
<evidence type="ECO:0000313" key="6">
    <source>
        <dbReference type="EMBL" id="THF93960.1"/>
    </source>
</evidence>
<feature type="region of interest" description="Disordered" evidence="3">
    <location>
        <begin position="1984"/>
        <end position="2047"/>
    </location>
</feature>
<feature type="region of interest" description="Disordered" evidence="3">
    <location>
        <begin position="3460"/>
        <end position="3523"/>
    </location>
</feature>
<feature type="compositionally biased region" description="Acidic residues" evidence="3">
    <location>
        <begin position="234"/>
        <end position="243"/>
    </location>
</feature>
<feature type="compositionally biased region" description="Acidic residues" evidence="3">
    <location>
        <begin position="562"/>
        <end position="571"/>
    </location>
</feature>
<feature type="compositionally biased region" description="Acidic residues" evidence="3">
    <location>
        <begin position="480"/>
        <end position="489"/>
    </location>
</feature>
<comment type="caution">
    <text evidence="6">The sequence shown here is derived from an EMBL/GenBank/DDBJ whole genome shotgun (WGS) entry which is preliminary data.</text>
</comment>
<feature type="region of interest" description="Disordered" evidence="3">
    <location>
        <begin position="3542"/>
        <end position="3605"/>
    </location>
</feature>
<feature type="region of interest" description="Disordered" evidence="3">
    <location>
        <begin position="836"/>
        <end position="899"/>
    </location>
</feature>
<feature type="compositionally biased region" description="Basic and acidic residues" evidence="3">
    <location>
        <begin position="4081"/>
        <end position="4116"/>
    </location>
</feature>
<feature type="compositionally biased region" description="Acidic residues" evidence="3">
    <location>
        <begin position="3022"/>
        <end position="3031"/>
    </location>
</feature>
<evidence type="ECO:0000256" key="3">
    <source>
        <dbReference type="SAM" id="MobiDB-lite"/>
    </source>
</evidence>
<dbReference type="PROSITE" id="PS51294">
    <property type="entry name" value="HTH_MYB"/>
    <property type="match status" value="1"/>
</dbReference>
<feature type="region of interest" description="Disordered" evidence="3">
    <location>
        <begin position="1574"/>
        <end position="1637"/>
    </location>
</feature>
<dbReference type="Pfam" id="PF13921">
    <property type="entry name" value="Myb_DNA-bind_6"/>
    <property type="match status" value="1"/>
</dbReference>
<feature type="compositionally biased region" description="Acidic residues" evidence="3">
    <location>
        <begin position="1054"/>
        <end position="1063"/>
    </location>
</feature>
<feature type="compositionally biased region" description="Acidic residues" evidence="3">
    <location>
        <begin position="644"/>
        <end position="653"/>
    </location>
</feature>
<feature type="compositionally biased region" description="Acidic residues" evidence="3">
    <location>
        <begin position="808"/>
        <end position="817"/>
    </location>
</feature>
<dbReference type="PANTHER" id="PTHR47430:SF4">
    <property type="entry name" value="GB|AAC33480.1"/>
    <property type="match status" value="1"/>
</dbReference>
<comment type="subcellular location">
    <subcellularLocation>
        <location evidence="1">Nucleus</location>
    </subcellularLocation>
</comment>
<feature type="region of interest" description="Disordered" evidence="3">
    <location>
        <begin position="2394"/>
        <end position="2457"/>
    </location>
</feature>
<feature type="region of interest" description="Disordered" evidence="3">
    <location>
        <begin position="1820"/>
        <end position="1883"/>
    </location>
</feature>
<feature type="region of interest" description="Disordered" evidence="3">
    <location>
        <begin position="344"/>
        <end position="407"/>
    </location>
</feature>
<feature type="compositionally biased region" description="Acidic residues" evidence="3">
    <location>
        <begin position="1874"/>
        <end position="1883"/>
    </location>
</feature>
<feature type="region of interest" description="Disordered" evidence="3">
    <location>
        <begin position="426"/>
        <end position="489"/>
    </location>
</feature>
<feature type="compositionally biased region" description="Acidic residues" evidence="3">
    <location>
        <begin position="726"/>
        <end position="735"/>
    </location>
</feature>
<feature type="region of interest" description="Disordered" evidence="3">
    <location>
        <begin position="3132"/>
        <end position="3195"/>
    </location>
</feature>
<feature type="compositionally biased region" description="Acidic residues" evidence="3">
    <location>
        <begin position="3268"/>
        <end position="3277"/>
    </location>
</feature>
<feature type="region of interest" description="Disordered" evidence="3">
    <location>
        <begin position="2312"/>
        <end position="2375"/>
    </location>
</feature>
<feature type="region of interest" description="Disordered" evidence="3">
    <location>
        <begin position="672"/>
        <end position="735"/>
    </location>
</feature>
<evidence type="ECO:0000259" key="5">
    <source>
        <dbReference type="PROSITE" id="PS51294"/>
    </source>
</evidence>
<feature type="compositionally biased region" description="Acidic residues" evidence="3">
    <location>
        <begin position="1300"/>
        <end position="1309"/>
    </location>
</feature>
<dbReference type="GO" id="GO:0005634">
    <property type="term" value="C:nucleus"/>
    <property type="evidence" value="ECO:0007669"/>
    <property type="project" value="UniProtKB-SubCell"/>
</dbReference>
<feature type="region of interest" description="Disordered" evidence="3">
    <location>
        <begin position="508"/>
        <end position="571"/>
    </location>
</feature>
<feature type="region of interest" description="Disordered" evidence="3">
    <location>
        <begin position="95"/>
        <end position="162"/>
    </location>
</feature>
<feature type="region of interest" description="Disordered" evidence="3">
    <location>
        <begin position="918"/>
        <end position="981"/>
    </location>
</feature>
<feature type="region of interest" description="Disordered" evidence="3">
    <location>
        <begin position="3706"/>
        <end position="3769"/>
    </location>
</feature>
<feature type="region of interest" description="Disordered" evidence="3">
    <location>
        <begin position="1656"/>
        <end position="1719"/>
    </location>
</feature>
<evidence type="ECO:0000256" key="2">
    <source>
        <dbReference type="ARBA" id="ARBA00023242"/>
    </source>
</evidence>
<feature type="region of interest" description="Disordered" evidence="3">
    <location>
        <begin position="3296"/>
        <end position="3359"/>
    </location>
</feature>
<feature type="region of interest" description="Disordered" evidence="3">
    <location>
        <begin position="3922"/>
        <end position="4276"/>
    </location>
</feature>
<dbReference type="Proteomes" id="UP000306102">
    <property type="component" value="Unassembled WGS sequence"/>
</dbReference>
<feature type="compositionally biased region" description="Acidic residues" evidence="3">
    <location>
        <begin position="2858"/>
        <end position="2867"/>
    </location>
</feature>
<feature type="region of interest" description="Disordered" evidence="3">
    <location>
        <begin position="2066"/>
        <end position="2129"/>
    </location>
</feature>
<feature type="compositionally biased region" description="Acidic residues" evidence="3">
    <location>
        <begin position="3678"/>
        <end position="3687"/>
    </location>
</feature>
<feature type="region of interest" description="Disordered" evidence="3">
    <location>
        <begin position="1164"/>
        <end position="1227"/>
    </location>
</feature>
<feature type="compositionally biased region" description="Acidic residues" evidence="3">
    <location>
        <begin position="70"/>
        <end position="81"/>
    </location>
</feature>
<feature type="compositionally biased region" description="Acidic residues" evidence="3">
    <location>
        <begin position="316"/>
        <end position="325"/>
    </location>
</feature>
<feature type="compositionally biased region" description="Acidic residues" evidence="3">
    <location>
        <begin position="3350"/>
        <end position="3359"/>
    </location>
</feature>
<feature type="compositionally biased region" description="Basic and acidic residues" evidence="3">
    <location>
        <begin position="3983"/>
        <end position="4006"/>
    </location>
</feature>
<name>A0A4S4CVM8_CAMSN</name>
<dbReference type="Gene3D" id="1.10.10.60">
    <property type="entry name" value="Homeodomain-like"/>
    <property type="match status" value="1"/>
</dbReference>
<feature type="compositionally biased region" description="Acidic residues" evidence="3">
    <location>
        <begin position="152"/>
        <end position="162"/>
    </location>
</feature>
<feature type="compositionally biased region" description="Acidic residues" evidence="3">
    <location>
        <begin position="1218"/>
        <end position="1227"/>
    </location>
</feature>
<feature type="region of interest" description="Disordered" evidence="3">
    <location>
        <begin position="13"/>
        <end position="82"/>
    </location>
</feature>
<feature type="region of interest" description="Disordered" evidence="3">
    <location>
        <begin position="3050"/>
        <end position="3113"/>
    </location>
</feature>
<feature type="region of interest" description="Disordered" evidence="3">
    <location>
        <begin position="1738"/>
        <end position="1801"/>
    </location>
</feature>
<feature type="compositionally biased region" description="Acidic residues" evidence="3">
    <location>
        <begin position="2776"/>
        <end position="2785"/>
    </location>
</feature>
<feature type="compositionally biased region" description="Acidic residues" evidence="3">
    <location>
        <begin position="1464"/>
        <end position="1473"/>
    </location>
</feature>
<keyword evidence="2" id="KW-0539">Nucleus</keyword>
<sequence>MYMDISVQEEATFEGKMGKKTKKNKKNEASASKEVSDYNGAMLNGVEDGFELSKEDKRRKKDKKKAEVSSDVELDGTQNEDIDIKDISVQEEAIFEGKMGKKTKKNKKNEASASKEVSDYNGAMLNGMEDGFELSKEDKRRKKDKKKAEVSSDVELDGTQNEDIDIKDISVQEEAIFEGKMGKKTKKNKKNEASASKEVSDYNGAMLNGMEDGFELSKEDKRRKKDKKKAEVSSDVELDGTQNEDIDIKDISVQEAAIFEGKMGKKTKKNKKNEASASKEVSDYNGAMLNGMEDGFELSKEDKRRKKDKKKAEVSSDVELDGTQNEDIDIKDISVQEAAIFEGKMGKKTKKNKKNEASASKEVSDYNGAMLNGMEDGFELSKEDKRRKKDKKKAEVSSDVELDGTQNEDIDIKDISVQEAAIFEGKMGKKTKKNKKNEASASKEVSDYNGAMLNGMEDGFELSKEDKRRKKDKKKAEVSSDVELDGTQNEDIDIKDISVQEAAIFEGKMGKKTKKNKKNEASASKEVSDYNGAMLNGMEDGFELSKEDKRRKKDKKKAEVSSDVELDGTQNEDIDIKDISVQEAAIFEGKMGKKTKKNKKNEASASKEVSDYNGAMLNGMEDGFELSKEDKRRKKDKKKAEVSSDVELDGTQNEDIDIKDISVQEAAIFEGKMGKKTKKNKKNEASASKEVSDYNGAMLNGMEDGFELSKEDKRRKKDKKKAEVSSDVELDGTQNEDIDIKDISVQEAAIFEGKMGKKTKKNKKNEASASKEVSDYNGAMLNGMEDGFELSKEDKRRKKDKKKAEVSSDVELDGTQNEDIDIKDISVQEAAIFEGKMGKKTKKNKKNEASASKEVSDYNGAMLNGMEDGFELSKEDKRRKKDKKKAEVSSDVELDGTQNEDIDIKDISVQEAAIFEGKMGKKTKKNKKNEASASKEVSDYNGAMLNGMEDGFELSKEDKRRKKDKKKAEVSSDVELDGTQNEDIDIKDISVQEAAIFEGKMGKKTKKNKKNEASASKEVSDYNGAMLNGMEDGFELSKEDKRRKKDKKKAEVSSDVELDGTQNEDIDIKDISVQEAAIFEGKMGKKTKKNKKNEASASKEVSDYNGAMLNGMEDGFELSKEDKRRKKDKKKAEVSSDVELDGTQNEDIDIKDISVQEAAIFEGKMGKKTKKNKKNEASASKEVSDYNGAMLNGMEDGFELSKEDKRRKKDKKKAEVSSDVELDGTQNEDIDIKDISVQEAAIFEGKMGKKTKKNKKNEASASKEVSDYNGAMLNGMEDGFELSKEDKRRKKDKKKAEVSSDVELDGTQNEDIDIKDISVQEAAIFEGKMGKKTKKNKKNEASASKEVSDYNGAMLNGMEDGFELSKEDKRRKKDKKKAEVSSDVELDGTQNEDIDIKDISVQEAAIFEGKMGKKTKKNKKNEASASKEVSDYNGAMLNGMEDGFELSKEDKRRKKDKKKAEVSSDVELDGTQNEDIDIKDISVQEAAIFEGKMGKKTKKNKKNEASASKEVSDYNGAMLNGMEDGFELSKEDKRRKKDKKKAEVSSDVELDGTQNEDIDIKDISVQEAAIFEGKMGKKTKKNKKNEASASKEVSDYNGAMLNGMEDGFELSKEDKRRKKDKKKAEVSSDVELDGTQNEDIDIKDISVQEAAIFEGKMGKKTKKNKKNEASASKEVSDYNGAMLNGMEDGFELSKEDKRRKKDKKKAEVSSDVELDGTQNEDIDIKDISVQEAAIFEGKMGKKTKKNKKNEASASKEVSDYNGAMLNGMEDGFELSKEDKRRKKDKKKAEVSSDVELDGTQNEDIDIKDISVQEAAIFEGKMGKKTKKNKKNEASASKEVSDYNGAMLNGMEDGFELSKEDKRRKKDKKKAEVSSDVELDGTQNEDIDIKDISVQEAAIFEGKMGKKTKKNKKNEASASKEVSDYNGAMLNGMEDGFELSKEDKRRKKDKKKAEVSSDVELDGTQNEDIDIKDISVQEAAIFEGKMGKKTKKNKKNEASASKEVSDYNGAMLNGMEDGFELSKEDKRRKKDKKKAEVSSDVELDGTQNEDIDIKDISVQEAAIFEGKMGKKTKKNKKNEASASKEVSDYNGAMLNGMEDGFELSKEDKRRKKDKKKAEVSSDVELDGTQNEDIDIKDISVQEAAIFEGKMGKKTKKNKKNEASASKEVSDYNGAMLNGMEDGFELSKEDKRRKKDKKKAEVSSDVELDGTQNEDIDIKDISVQEAAIFEGKMGKKTKKNKKNEASASKEVSDYNGAMLNGMEDGFELSKEDKRRKKDKKKAEVSSDVELDGTQNEDIDIKDISVQEAAIFEGKMGKKTKKNKKNEASASKEVSDYNGAMLNGMEDGFELSKEDKRRKKDKKKAEVSSDVELDGTQNEDIDIKDISVQEAAIFEGKMGKKTKKNKKNEASASKEVSDYNGAMLNGMEDGFELSKEDKRRKKDKKKAEVSSDVELDGTQNEDIDIKDISVQEAAIFEGKMGKKTKKNKKNEASASKEVSDYNGAMLNGMEDGFELSKEDKRRKKDKKKAEVSSDVELDGTQNEDIDIKDISVQEAAIFEGKMGKKTKKNKKNEASASKEVSDYNGAMLNGMEDGFELSKEDKRRKKDKKKAEVSSDVELDGTQNEDIDIKDISVQEAAIFEGKMGKKTKKNKKNEASASKEVSDYNGAMLNGMEDGFELSKEDKRRKKDKKKAEVSSDVELDGTQNEDIDIKDISVQEAAIFEGKMGKKTKKNKKNEASASKEVSDYNGAMLNGMEDGFELSKEDKRRKKDKKKAEVSSDVELDGTQNEDIDIKDISVQEAAIFEGKMGKKTKKNKKNEASASKEVSDYNGAMLNGMEDGFELSKEDKRRKKDKKKAEVSSDVELDGTQNEDIDIKDISVQEAAIFEGKMGKKTKKNKKNEASASKEVSDYNGAMLNGMEDGFELSKEDKRRKKDKKKAEVSSDVELDGTQNEDIDIKDISVQEAAIFEGKMGKKTKKNKKNEASASKEVSDYNGAMLNGMEDGFELSKEDKRRKKDKKKAEVSSDVELDGTQNEDIDIKDISVQEAAIFEGKMGKKTKKNKKNEASASKEVSDYNGAMLNGMEDGFELSKEDKRRKKDKKKAEVSSDVELDGTQNEDIDIKDISVQEAAIFEGKMGKKTKKNKKNEASASKEVSDYNGAMLNGMEDGFELSKEDKRRKKDKKKAEVSSDVELDGTQNEDIDIKDISVQEAAIFEGKMGKKTKKNKKNEASASKEVSDYNGAMLNGMEDGFELSKEDKRRKKDKKKAEVSSDVELDGTQNEDIDIKDISVQEAAIFEGKMGKKTKKNKKNEASASKEVSDYNGAMLNGMEDGFELSKEDKRRKKDKKKAEVSSDVELDGTQNEDIDIKDISVQEAAIFEGKMGKKTKKNKKNEASASKEVSDYNGAMLNGMEDGFELSKEDKRRKKDKKKAEVSSDVELDGTQNEDIDIKDISVQEAAIFEGKMGKKTKKNKKNEASASKEVSDYNGAMLNGMEDGFELSKEDKRRKKDKKKAEVSSDVELDGTQNEDIDIKDISVQEAAIFEGKMGKKTKKNKKNEASASKEVSDYNGAMLNGMEDGFELSKEDKRRKKDKKKAEVSSDVELDGTQNEDIDIKDISVQEAAIFEGKMGKKTKKNKKNEASASKEVSDYNGAMLNGMEDGFELSKEDKRRKKDKKKAEVSSDVELDGTQNEDIDIKDISVQEAAIFEGKMGKKTKKNKKNEASASKEVSDYNGAMLNGMEDGFELSKEDKRRKKDKKKAEVSSDVELDGTQNEDIDIKDISVQEAAIFEGKMGKKTKKNKKNEASASKEVSDYNGAMLNGMEDGFELSKEDKRRKKDKKKAEVSSDVELDGTQNEDIDIKDIIVTVKKLERCGMYMEISVQEEATFEGKMGKKTKKNKKNEASASKENEDIDIKDISVQEAAIFEGKMGKKTKKKQKSEASASKEVSDYNGAMLNGVENGFELSKKDKRRKKDKKKAEVSIDVELDGTHNEDINLKDYAEVDDNYQREKEKRKKKKRKLKPGEDNDESNNEIHTGGEERRCLQIDDDKDLGNDSESKSRKEKKKRHKEDRKKDKKESVSSPMKVCKDKKTEKDEVVKDQKSSRKDNIADMKNGEEQIEKKKTHKGRKGKEIIDFDGKKRSTAAEDVGKVREYCDVDVSDKVETKKRKREKKKGKDDLGAGMQEMMAEEFGNKRSLTEDKDFGYNNRNHHSARNKMQEIETKNGDKGNRKKPNSFEPGSEDPKPKAKSKKVRFSGNIEVFPSSDGPSKGKEKNEDEKLVQGKRFSPEEYEIIKDAVSNYIRYNDLGEDGLAMVLRCGSHPKIRHCWKDISTVLPHRPLKSVYYRAHILFERAESRSWTTEELELVRKYHEQHGPKWRELADALGKHRFHLKDAWCRIKLPNINKGHWSQEEYQNLFDLVNMDLRIKAYEEKKSKHGMLRDNISWCAISDKLLTRSYKVGYVKWYHQLSSSMVAEGNWADTDDYRLLDTLFSLDACCIEDVD</sequence>
<feature type="compositionally biased region" description="Acidic residues" evidence="3">
    <location>
        <begin position="398"/>
        <end position="407"/>
    </location>
</feature>
<feature type="region of interest" description="Disordered" evidence="3">
    <location>
        <begin position="2804"/>
        <end position="2867"/>
    </location>
</feature>
<feature type="region of interest" description="Disordered" evidence="3">
    <location>
        <begin position="3883"/>
        <end position="3908"/>
    </location>
</feature>
<feature type="domain" description="Myb-like" evidence="4">
    <location>
        <begin position="4345"/>
        <end position="4394"/>
    </location>
</feature>
<feature type="compositionally biased region" description="Acidic residues" evidence="3">
    <location>
        <begin position="3432"/>
        <end position="3441"/>
    </location>
</feature>
<feature type="compositionally biased region" description="Acidic residues" evidence="3">
    <location>
        <begin position="3514"/>
        <end position="3523"/>
    </location>
</feature>
<feature type="region of interest" description="Disordered" evidence="3">
    <location>
        <begin position="2640"/>
        <end position="2703"/>
    </location>
</feature>
<reference evidence="6 7" key="1">
    <citation type="journal article" date="2018" name="Proc. Natl. Acad. Sci. U.S.A.">
        <title>Draft genome sequence of Camellia sinensis var. sinensis provides insights into the evolution of the tea genome and tea quality.</title>
        <authorList>
            <person name="Wei C."/>
            <person name="Yang H."/>
            <person name="Wang S."/>
            <person name="Zhao J."/>
            <person name="Liu C."/>
            <person name="Gao L."/>
            <person name="Xia E."/>
            <person name="Lu Y."/>
            <person name="Tai Y."/>
            <person name="She G."/>
            <person name="Sun J."/>
            <person name="Cao H."/>
            <person name="Tong W."/>
            <person name="Gao Q."/>
            <person name="Li Y."/>
            <person name="Deng W."/>
            <person name="Jiang X."/>
            <person name="Wang W."/>
            <person name="Chen Q."/>
            <person name="Zhang S."/>
            <person name="Li H."/>
            <person name="Wu J."/>
            <person name="Wang P."/>
            <person name="Li P."/>
            <person name="Shi C."/>
            <person name="Zheng F."/>
            <person name="Jian J."/>
            <person name="Huang B."/>
            <person name="Shan D."/>
            <person name="Shi M."/>
            <person name="Fang C."/>
            <person name="Yue Y."/>
            <person name="Li F."/>
            <person name="Li D."/>
            <person name="Wei S."/>
            <person name="Han B."/>
            <person name="Jiang C."/>
            <person name="Yin Y."/>
            <person name="Xia T."/>
            <person name="Zhang Z."/>
            <person name="Bennetzen J.L."/>
            <person name="Zhao S."/>
            <person name="Wan X."/>
        </authorList>
    </citation>
    <scope>NUCLEOTIDE SEQUENCE [LARGE SCALE GENOMIC DNA]</scope>
    <source>
        <strain evidence="7">cv. Shuchazao</strain>
        <tissue evidence="6">Leaf</tissue>
    </source>
</reference>
<feature type="region of interest" description="Disordered" evidence="3">
    <location>
        <begin position="2886"/>
        <end position="2949"/>
    </location>
</feature>
<feature type="compositionally biased region" description="Acidic residues" evidence="3">
    <location>
        <begin position="3186"/>
        <end position="3195"/>
    </location>
</feature>
<dbReference type="EMBL" id="SDRB02013812">
    <property type="protein sequence ID" value="THF93960.1"/>
    <property type="molecule type" value="Genomic_DNA"/>
</dbReference>
<feature type="compositionally biased region" description="Acidic residues" evidence="3">
    <location>
        <begin position="2038"/>
        <end position="2047"/>
    </location>
</feature>
<feature type="region of interest" description="Disordered" evidence="3">
    <location>
        <begin position="1492"/>
        <end position="1555"/>
    </location>
</feature>
<dbReference type="SMART" id="SM00717">
    <property type="entry name" value="SANT"/>
    <property type="match status" value="3"/>
</dbReference>